<dbReference type="AlphaFoldDB" id="A0A9X1HKS9"/>
<dbReference type="InterPro" id="IPR001054">
    <property type="entry name" value="A/G_cyclase"/>
</dbReference>
<keyword evidence="1" id="KW-0472">Membrane</keyword>
<sequence>MRHFSEIRNITLTGLVAGTLYSLLTDDLSKPAPILNGVFIGLIGGFLAGVFELLIFRPRKSRPAFALTVFLKVLTYFVLLSMLILLVKGRIDSLFMPETFSEYVRSDEFLHFIKHGEFKRILIFSLFTIVVIIFTMQTSKYLGKGVLFNLITGRYFHPQKEQKIFLLIDICSSTSIAESMDQIEYFKLLDRFFFDVFEGVRAFEGYIYRYVGDQVTIVWSVSSLHKNANCIRAFFAIKHQLHIQREYYLKRFGFVPDFRGTAHIGDVMAVEIGDVKTQVVYQGYALYAANRMEKAAGRSYNGLCISSALAANVELPNFCQAVPCENTTAQDLPEMLEITES</sequence>
<dbReference type="SUPFAM" id="SSF55073">
    <property type="entry name" value="Nucleotide cyclase"/>
    <property type="match status" value="1"/>
</dbReference>
<dbReference type="GO" id="GO:0004016">
    <property type="term" value="F:adenylate cyclase activity"/>
    <property type="evidence" value="ECO:0007669"/>
    <property type="project" value="UniProtKB-ARBA"/>
</dbReference>
<protein>
    <submittedName>
        <fullName evidence="3">Adenylate/guanylate cyclase domain-containing protein</fullName>
    </submittedName>
</protein>
<evidence type="ECO:0000259" key="2">
    <source>
        <dbReference type="PROSITE" id="PS50125"/>
    </source>
</evidence>
<dbReference type="PROSITE" id="PS50125">
    <property type="entry name" value="GUANYLATE_CYCLASE_2"/>
    <property type="match status" value="1"/>
</dbReference>
<dbReference type="EMBL" id="JAIXNE010000001">
    <property type="protein sequence ID" value="MCA6074079.1"/>
    <property type="molecule type" value="Genomic_DNA"/>
</dbReference>
<accession>A0A9X1HKS9</accession>
<dbReference type="GO" id="GO:0035556">
    <property type="term" value="P:intracellular signal transduction"/>
    <property type="evidence" value="ECO:0007669"/>
    <property type="project" value="InterPro"/>
</dbReference>
<evidence type="ECO:0000313" key="3">
    <source>
        <dbReference type="EMBL" id="MCA6074079.1"/>
    </source>
</evidence>
<feature type="transmembrane region" description="Helical" evidence="1">
    <location>
        <begin position="118"/>
        <end position="136"/>
    </location>
</feature>
<dbReference type="RefSeq" id="WP_225697184.1">
    <property type="nucleotide sequence ID" value="NZ_JAIXNE010000001.1"/>
</dbReference>
<evidence type="ECO:0000313" key="4">
    <source>
        <dbReference type="Proteomes" id="UP001139409"/>
    </source>
</evidence>
<evidence type="ECO:0000256" key="1">
    <source>
        <dbReference type="SAM" id="Phobius"/>
    </source>
</evidence>
<feature type="transmembrane region" description="Helical" evidence="1">
    <location>
        <begin position="35"/>
        <end position="56"/>
    </location>
</feature>
<name>A0A9X1HKS9_9BACT</name>
<comment type="caution">
    <text evidence="3">The sequence shown here is derived from an EMBL/GenBank/DDBJ whole genome shotgun (WGS) entry which is preliminary data.</text>
</comment>
<keyword evidence="1" id="KW-1133">Transmembrane helix</keyword>
<dbReference type="Gene3D" id="3.30.70.1230">
    <property type="entry name" value="Nucleotide cyclase"/>
    <property type="match status" value="1"/>
</dbReference>
<feature type="domain" description="Guanylate cyclase" evidence="2">
    <location>
        <begin position="164"/>
        <end position="293"/>
    </location>
</feature>
<keyword evidence="1" id="KW-0812">Transmembrane</keyword>
<organism evidence="3 4">
    <name type="scientific">Fulvivirga sedimenti</name>
    <dbReference type="NCBI Taxonomy" id="2879465"/>
    <lineage>
        <taxon>Bacteria</taxon>
        <taxon>Pseudomonadati</taxon>
        <taxon>Bacteroidota</taxon>
        <taxon>Cytophagia</taxon>
        <taxon>Cytophagales</taxon>
        <taxon>Fulvivirgaceae</taxon>
        <taxon>Fulvivirga</taxon>
    </lineage>
</organism>
<dbReference type="CDD" id="cd07302">
    <property type="entry name" value="CHD"/>
    <property type="match status" value="1"/>
</dbReference>
<dbReference type="GO" id="GO:0009190">
    <property type="term" value="P:cyclic nucleotide biosynthetic process"/>
    <property type="evidence" value="ECO:0007669"/>
    <property type="project" value="InterPro"/>
</dbReference>
<proteinExistence type="predicted"/>
<dbReference type="Proteomes" id="UP001139409">
    <property type="component" value="Unassembled WGS sequence"/>
</dbReference>
<gene>
    <name evidence="3" type="ORF">LDX50_04325</name>
</gene>
<dbReference type="InterPro" id="IPR029787">
    <property type="entry name" value="Nucleotide_cyclase"/>
</dbReference>
<feature type="transmembrane region" description="Helical" evidence="1">
    <location>
        <begin position="63"/>
        <end position="87"/>
    </location>
</feature>
<keyword evidence="4" id="KW-1185">Reference proteome</keyword>
<reference evidence="3" key="1">
    <citation type="submission" date="2021-09" db="EMBL/GenBank/DDBJ databases">
        <title>Fulvivirga sp. isolated from coastal sediment.</title>
        <authorList>
            <person name="Yu H."/>
        </authorList>
    </citation>
    <scope>NUCLEOTIDE SEQUENCE</scope>
    <source>
        <strain evidence="3">1062</strain>
    </source>
</reference>